<keyword evidence="6" id="KW-1185">Reference proteome</keyword>
<dbReference type="Pfam" id="PF23562">
    <property type="entry name" value="AMP-binding_C_3"/>
    <property type="match status" value="1"/>
</dbReference>
<evidence type="ECO:0000256" key="2">
    <source>
        <dbReference type="ARBA" id="ARBA00022832"/>
    </source>
</evidence>
<evidence type="ECO:0000256" key="3">
    <source>
        <dbReference type="ARBA" id="ARBA00023098"/>
    </source>
</evidence>
<dbReference type="InterPro" id="IPR000873">
    <property type="entry name" value="AMP-dep_synth/lig_dom"/>
</dbReference>
<dbReference type="Gene3D" id="3.40.50.12780">
    <property type="entry name" value="N-terminal domain of ligase-like"/>
    <property type="match status" value="2"/>
</dbReference>
<dbReference type="SUPFAM" id="SSF56801">
    <property type="entry name" value="Acetyl-CoA synthetase-like"/>
    <property type="match status" value="1"/>
</dbReference>
<keyword evidence="1 5" id="KW-0436">Ligase</keyword>
<evidence type="ECO:0000256" key="1">
    <source>
        <dbReference type="ARBA" id="ARBA00022598"/>
    </source>
</evidence>
<dbReference type="GO" id="GO:0016874">
    <property type="term" value="F:ligase activity"/>
    <property type="evidence" value="ECO:0007669"/>
    <property type="project" value="UniProtKB-KW"/>
</dbReference>
<reference evidence="5 6" key="1">
    <citation type="submission" date="2021-04" db="EMBL/GenBank/DDBJ databases">
        <title>Chitinophaga sp. nov., isolated from the rhizosphere soil.</title>
        <authorList>
            <person name="He S."/>
        </authorList>
    </citation>
    <scope>NUCLEOTIDE SEQUENCE [LARGE SCALE GENOMIC DNA]</scope>
    <source>
        <strain evidence="5 6">2R12</strain>
    </source>
</reference>
<accession>A0ABS5J098</accession>
<gene>
    <name evidence="5" type="ORF">KE626_14965</name>
</gene>
<dbReference type="RefSeq" id="WP_211973718.1">
    <property type="nucleotide sequence ID" value="NZ_CBFHAM010000075.1"/>
</dbReference>
<dbReference type="PANTHER" id="PTHR43272">
    <property type="entry name" value="LONG-CHAIN-FATTY-ACID--COA LIGASE"/>
    <property type="match status" value="1"/>
</dbReference>
<organism evidence="5 6">
    <name type="scientific">Chitinophaga hostae</name>
    <dbReference type="NCBI Taxonomy" id="2831022"/>
    <lineage>
        <taxon>Bacteria</taxon>
        <taxon>Pseudomonadati</taxon>
        <taxon>Bacteroidota</taxon>
        <taxon>Chitinophagia</taxon>
        <taxon>Chitinophagales</taxon>
        <taxon>Chitinophagaceae</taxon>
        <taxon>Chitinophaga</taxon>
    </lineage>
</organism>
<sequence length="605" mass="67961">MKDQPQRLFDAVSYQLANYPKADMLAGKENGEWKKYSTKEVADITLRFSSGLLKLGIRAGIKHNEEKDKIAIVSPNRPEWIITDLACQQLGAVLTPIYPTISETELAYVLNDAEARILFVSDKELLDKVTAMRDKFPALREIFTFNQVEGARHWKEILDLGSEADFEQIETVKKNISPEELVTIIYTSGTTGTPKGVMLSHHNVVSNVMACQPYLPVNTNARALSFLPLNHIFERMVTYLYITSGVPVYYAESMDSIGNNLKEVKPTIFTTVPRLLEKVYERIMATGLELKGIKRALFFWAVNVGKRYEINKDQGAWYNLQLKLANKLIFSKWRSALGGNIQCIVNGAAACQVRLLKIFTAGGIPILEGYGLTETSPVISVNRYNVEDRMFGTVGPVISDVQVKLAEDGEILCKGPNVTIGYYKRPDLTADAIRDGWFHTGDIGVLIDNKFLKITDRKKELFKTSGGKFVAPQPIENKFKESPYIEQIMVVGEDRKFTAALIVPSFGNLRGWAQKKGIAASSNEELVKNPEVVDLYKQAVDKYNQFFNHIEQVKKFVLIPREWTVDAGELTPTLKAKRKVILEKFKKEIDGIYAPAAGKVDIESL</sequence>
<keyword evidence="2" id="KW-0276">Fatty acid metabolism</keyword>
<dbReference type="InterPro" id="IPR042099">
    <property type="entry name" value="ANL_N_sf"/>
</dbReference>
<dbReference type="PANTHER" id="PTHR43272:SF32">
    <property type="entry name" value="AMP-DEPENDENT SYNTHETASE_LIGASE DOMAIN-CONTAINING PROTEIN"/>
    <property type="match status" value="1"/>
</dbReference>
<dbReference type="CDD" id="cd05907">
    <property type="entry name" value="VL_LC_FACS_like"/>
    <property type="match status" value="1"/>
</dbReference>
<evidence type="ECO:0000259" key="4">
    <source>
        <dbReference type="Pfam" id="PF00501"/>
    </source>
</evidence>
<evidence type="ECO:0000313" key="5">
    <source>
        <dbReference type="EMBL" id="MBS0028619.1"/>
    </source>
</evidence>
<evidence type="ECO:0000313" key="6">
    <source>
        <dbReference type="Proteomes" id="UP000676386"/>
    </source>
</evidence>
<dbReference type="InterPro" id="IPR020845">
    <property type="entry name" value="AMP-binding_CS"/>
</dbReference>
<keyword evidence="3" id="KW-0443">Lipid metabolism</keyword>
<protein>
    <submittedName>
        <fullName evidence="5">Long-chain fatty acid--CoA ligase</fullName>
    </submittedName>
</protein>
<dbReference type="Proteomes" id="UP000676386">
    <property type="component" value="Unassembled WGS sequence"/>
</dbReference>
<feature type="domain" description="AMP-dependent synthetase/ligase" evidence="4">
    <location>
        <begin position="15"/>
        <end position="423"/>
    </location>
</feature>
<comment type="caution">
    <text evidence="5">The sequence shown here is derived from an EMBL/GenBank/DDBJ whole genome shotgun (WGS) entry which is preliminary data.</text>
</comment>
<proteinExistence type="predicted"/>
<dbReference type="EMBL" id="JAGTXB010000006">
    <property type="protein sequence ID" value="MBS0028619.1"/>
    <property type="molecule type" value="Genomic_DNA"/>
</dbReference>
<dbReference type="PROSITE" id="PS00455">
    <property type="entry name" value="AMP_BINDING"/>
    <property type="match status" value="1"/>
</dbReference>
<name>A0ABS5J098_9BACT</name>
<dbReference type="Pfam" id="PF00501">
    <property type="entry name" value="AMP-binding"/>
    <property type="match status" value="1"/>
</dbReference>